<sequence>MNTDQLQKASFGEWKSIAVEVRPSNTKNPNGTLKPFYLTREFTLRPESRFNLVVTNFADPFGKVALARMSITGHIEWCGDHAVVPNTQKVDFSADEEYIVTPLLQGFADVLNQYTKGFNEWKVSEPQSIFKKAFAPFGLTEGNIFKEYDLIYVLNDMMFWGARHVDGRGFDTEENRPTSLQIPMVRK</sequence>
<dbReference type="EMBL" id="CP032382">
    <property type="protein sequence ID" value="AYB34833.1"/>
    <property type="molecule type" value="Genomic_DNA"/>
</dbReference>
<dbReference type="GO" id="GO:0005886">
    <property type="term" value="C:plasma membrane"/>
    <property type="evidence" value="ECO:0007669"/>
    <property type="project" value="InterPro"/>
</dbReference>
<keyword evidence="2" id="KW-1185">Reference proteome</keyword>
<name>A0A385SSP2_9BACT</name>
<accession>A0A385SSP2</accession>
<reference evidence="2" key="1">
    <citation type="submission" date="2018-09" db="EMBL/GenBank/DDBJ databases">
        <title>Chryseolinea sp. KIS68-18 isolated from soil.</title>
        <authorList>
            <person name="Weon H.-Y."/>
            <person name="Kwon S.-W."/>
            <person name="Lee S.A."/>
        </authorList>
    </citation>
    <scope>NUCLEOTIDE SEQUENCE [LARGE SCALE GENOMIC DNA]</scope>
    <source>
        <strain evidence="2">KIS68-18</strain>
    </source>
</reference>
<dbReference type="PANTHER" id="PTHR31021:SF1">
    <property type="entry name" value="CHROMOSOME UNDETERMINED SCAFFOLD_56, WHOLE GENOME SHOTGUN SEQUENCE"/>
    <property type="match status" value="1"/>
</dbReference>
<proteinExistence type="predicted"/>
<dbReference type="RefSeq" id="WP_119758086.1">
    <property type="nucleotide sequence ID" value="NZ_CP032382.1"/>
</dbReference>
<dbReference type="GO" id="GO:0030178">
    <property type="term" value="P:negative regulation of Wnt signaling pathway"/>
    <property type="evidence" value="ECO:0007669"/>
    <property type="project" value="InterPro"/>
</dbReference>
<organism evidence="1 2">
    <name type="scientific">Chryseolinea soli</name>
    <dbReference type="NCBI Taxonomy" id="2321403"/>
    <lineage>
        <taxon>Bacteria</taxon>
        <taxon>Pseudomonadati</taxon>
        <taxon>Bacteroidota</taxon>
        <taxon>Cytophagia</taxon>
        <taxon>Cytophagales</taxon>
        <taxon>Fulvivirgaceae</taxon>
        <taxon>Chryseolinea</taxon>
    </lineage>
</organism>
<dbReference type="GO" id="GO:0017147">
    <property type="term" value="F:Wnt-protein binding"/>
    <property type="evidence" value="ECO:0007669"/>
    <property type="project" value="InterPro"/>
</dbReference>
<dbReference type="InterPro" id="IPR042425">
    <property type="entry name" value="APCDD1"/>
</dbReference>
<dbReference type="PANTHER" id="PTHR31021">
    <property type="entry name" value="ADENOMATOSIS POLYPOSIS COLI DOWN-REGULATED 1"/>
    <property type="match status" value="1"/>
</dbReference>
<dbReference type="Proteomes" id="UP000266183">
    <property type="component" value="Chromosome"/>
</dbReference>
<dbReference type="AlphaFoldDB" id="A0A385SSP2"/>
<evidence type="ECO:0000313" key="1">
    <source>
        <dbReference type="EMBL" id="AYB34833.1"/>
    </source>
</evidence>
<dbReference type="KEGG" id="chk:D4L85_31510"/>
<evidence type="ECO:0008006" key="3">
    <source>
        <dbReference type="Google" id="ProtNLM"/>
    </source>
</evidence>
<dbReference type="OrthoDB" id="8246627at2"/>
<gene>
    <name evidence="1" type="ORF">D4L85_31510</name>
</gene>
<protein>
    <recommendedName>
        <fullName evidence="3">APCDD1 domain-containing protein</fullName>
    </recommendedName>
</protein>
<evidence type="ECO:0000313" key="2">
    <source>
        <dbReference type="Proteomes" id="UP000266183"/>
    </source>
</evidence>